<reference evidence="6" key="2">
    <citation type="journal article" date="2019" name="IMA Fungus">
        <title>Genome sequencing and comparison of five Tilletia species to identify candidate genes for the detection of regulated species infecting wheat.</title>
        <authorList>
            <person name="Nguyen H.D.T."/>
            <person name="Sultana T."/>
            <person name="Kesanakurti P."/>
            <person name="Hambleton S."/>
        </authorList>
    </citation>
    <scope>NUCLEOTIDE SEQUENCE</scope>
    <source>
        <strain evidence="6">DAOMC 236416</strain>
    </source>
</reference>
<evidence type="ECO:0000256" key="5">
    <source>
        <dbReference type="ARBA" id="ARBA00023136"/>
    </source>
</evidence>
<protein>
    <recommendedName>
        <fullName evidence="8">Major facilitator superfamily (MFS) profile domain-containing protein</fullName>
    </recommendedName>
</protein>
<dbReference type="EMBL" id="LWDF02002045">
    <property type="protein sequence ID" value="KAE8236817.1"/>
    <property type="molecule type" value="Genomic_DNA"/>
</dbReference>
<dbReference type="Gene3D" id="1.20.1250.20">
    <property type="entry name" value="MFS general substrate transporter like domains"/>
    <property type="match status" value="1"/>
</dbReference>
<comment type="caution">
    <text evidence="6">The sequence shown here is derived from an EMBL/GenBank/DDBJ whole genome shotgun (WGS) entry which is preliminary data.</text>
</comment>
<dbReference type="Proteomes" id="UP000077521">
    <property type="component" value="Unassembled WGS sequence"/>
</dbReference>
<dbReference type="PANTHER" id="PTHR48022">
    <property type="entry name" value="PLASTIDIC GLUCOSE TRANSPORTER 4"/>
    <property type="match status" value="1"/>
</dbReference>
<dbReference type="PANTHER" id="PTHR48022:SF75">
    <property type="entry name" value="GALACTOSE TRANSPORTER-RELATED"/>
    <property type="match status" value="1"/>
</dbReference>
<keyword evidence="2" id="KW-0762">Sugar transport</keyword>
<dbReference type="Pfam" id="PF00083">
    <property type="entry name" value="Sugar_tr"/>
    <property type="match status" value="1"/>
</dbReference>
<accession>A0A8T8SBU6</accession>
<evidence type="ECO:0000313" key="7">
    <source>
        <dbReference type="Proteomes" id="UP000077521"/>
    </source>
</evidence>
<dbReference type="AlphaFoldDB" id="A0A8T8SBU6"/>
<gene>
    <name evidence="6" type="ORF">A4X13_0g9015</name>
</gene>
<dbReference type="InterPro" id="IPR036259">
    <property type="entry name" value="MFS_trans_sf"/>
</dbReference>
<organism evidence="6 7">
    <name type="scientific">Tilletia indica</name>
    <dbReference type="NCBI Taxonomy" id="43049"/>
    <lineage>
        <taxon>Eukaryota</taxon>
        <taxon>Fungi</taxon>
        <taxon>Dikarya</taxon>
        <taxon>Basidiomycota</taxon>
        <taxon>Ustilaginomycotina</taxon>
        <taxon>Exobasidiomycetes</taxon>
        <taxon>Tilletiales</taxon>
        <taxon>Tilletiaceae</taxon>
        <taxon>Tilletia</taxon>
    </lineage>
</organism>
<keyword evidence="2" id="KW-0813">Transport</keyword>
<keyword evidence="3" id="KW-0812">Transmembrane</keyword>
<evidence type="ECO:0000256" key="2">
    <source>
        <dbReference type="ARBA" id="ARBA00022597"/>
    </source>
</evidence>
<evidence type="ECO:0000256" key="4">
    <source>
        <dbReference type="ARBA" id="ARBA00022989"/>
    </source>
</evidence>
<keyword evidence="7" id="KW-1185">Reference proteome</keyword>
<comment type="subcellular location">
    <subcellularLocation>
        <location evidence="1">Membrane</location>
        <topology evidence="1">Multi-pass membrane protein</topology>
    </subcellularLocation>
</comment>
<evidence type="ECO:0000256" key="3">
    <source>
        <dbReference type="ARBA" id="ARBA00022692"/>
    </source>
</evidence>
<proteinExistence type="predicted"/>
<evidence type="ECO:0000256" key="1">
    <source>
        <dbReference type="ARBA" id="ARBA00004141"/>
    </source>
</evidence>
<evidence type="ECO:0008006" key="8">
    <source>
        <dbReference type="Google" id="ProtNLM"/>
    </source>
</evidence>
<dbReference type="InterPro" id="IPR005828">
    <property type="entry name" value="MFS_sugar_transport-like"/>
</dbReference>
<dbReference type="SUPFAM" id="SSF103473">
    <property type="entry name" value="MFS general substrate transporter"/>
    <property type="match status" value="1"/>
</dbReference>
<keyword evidence="4" id="KW-1133">Transmembrane helix</keyword>
<reference evidence="6" key="1">
    <citation type="submission" date="2016-04" db="EMBL/GenBank/DDBJ databases">
        <authorList>
            <person name="Nguyen H.D."/>
            <person name="Samba Siva P."/>
            <person name="Cullis J."/>
            <person name="Levesque C.A."/>
            <person name="Hambleton S."/>
        </authorList>
    </citation>
    <scope>NUCLEOTIDE SEQUENCE</scope>
    <source>
        <strain evidence="6">DAOMC 236416</strain>
    </source>
</reference>
<sequence length="123" mass="13199">MRILIAIGIVFAGILGFGIQLCPESPRWLVSRGRLDEARKSIATVRGARGRKHHDTLSGRGTGGDEAALRAEQTEALIGEEQQGIIAAICKEQEMGPASWAACFSPKNKVLYRTLLGITLQAG</sequence>
<dbReference type="InterPro" id="IPR050360">
    <property type="entry name" value="MFS_Sugar_Transporters"/>
</dbReference>
<keyword evidence="5" id="KW-0472">Membrane</keyword>
<dbReference type="GO" id="GO:0005886">
    <property type="term" value="C:plasma membrane"/>
    <property type="evidence" value="ECO:0007669"/>
    <property type="project" value="TreeGrafter"/>
</dbReference>
<dbReference type="GO" id="GO:0005351">
    <property type="term" value="F:carbohydrate:proton symporter activity"/>
    <property type="evidence" value="ECO:0007669"/>
    <property type="project" value="TreeGrafter"/>
</dbReference>
<name>A0A8T8SBU6_9BASI</name>
<evidence type="ECO:0000313" key="6">
    <source>
        <dbReference type="EMBL" id="KAE8236817.1"/>
    </source>
</evidence>